<comment type="caution">
    <text evidence="2">The sequence shown here is derived from an EMBL/GenBank/DDBJ whole genome shotgun (WGS) entry which is preliminary data.</text>
</comment>
<accession>A0A3M7S4D7</accession>
<dbReference type="Proteomes" id="UP000276133">
    <property type="component" value="Unassembled WGS sequence"/>
</dbReference>
<dbReference type="AlphaFoldDB" id="A0A3M7S4D7"/>
<evidence type="ECO:0000313" key="3">
    <source>
        <dbReference type="Proteomes" id="UP000276133"/>
    </source>
</evidence>
<gene>
    <name evidence="2" type="ORF">BpHYR1_034962</name>
</gene>
<sequence>MRNLLKKIRYQFATKNFFNSNQIYSIHYNRPNLTKCLTKPNVDCRQRKKIQTEHTIIRKFAEMELKELDILNKNFKTLSIKPLHNNEILSVSSQNQSYLNEEQFLKNEWMNFLKSKQQDQMEQLERALKSQHEALEELKMDNLVLYNAAIQLDVKLIPYIRRTQ</sequence>
<feature type="coiled-coil region" evidence="1">
    <location>
        <begin position="114"/>
        <end position="141"/>
    </location>
</feature>
<reference evidence="2 3" key="1">
    <citation type="journal article" date="2018" name="Sci. Rep.">
        <title>Genomic signatures of local adaptation to the degree of environmental predictability in rotifers.</title>
        <authorList>
            <person name="Franch-Gras L."/>
            <person name="Hahn C."/>
            <person name="Garcia-Roger E.M."/>
            <person name="Carmona M.J."/>
            <person name="Serra M."/>
            <person name="Gomez A."/>
        </authorList>
    </citation>
    <scope>NUCLEOTIDE SEQUENCE [LARGE SCALE GENOMIC DNA]</scope>
    <source>
        <strain evidence="2">HYR1</strain>
    </source>
</reference>
<dbReference type="EMBL" id="REGN01002083">
    <property type="protein sequence ID" value="RNA30495.1"/>
    <property type="molecule type" value="Genomic_DNA"/>
</dbReference>
<evidence type="ECO:0000256" key="1">
    <source>
        <dbReference type="SAM" id="Coils"/>
    </source>
</evidence>
<name>A0A3M7S4D7_BRAPC</name>
<protein>
    <submittedName>
        <fullName evidence="2">Uncharacterized protein</fullName>
    </submittedName>
</protein>
<organism evidence="2 3">
    <name type="scientific">Brachionus plicatilis</name>
    <name type="common">Marine rotifer</name>
    <name type="synonym">Brachionus muelleri</name>
    <dbReference type="NCBI Taxonomy" id="10195"/>
    <lineage>
        <taxon>Eukaryota</taxon>
        <taxon>Metazoa</taxon>
        <taxon>Spiralia</taxon>
        <taxon>Gnathifera</taxon>
        <taxon>Rotifera</taxon>
        <taxon>Eurotatoria</taxon>
        <taxon>Monogononta</taxon>
        <taxon>Pseudotrocha</taxon>
        <taxon>Ploima</taxon>
        <taxon>Brachionidae</taxon>
        <taxon>Brachionus</taxon>
    </lineage>
</organism>
<keyword evidence="3" id="KW-1185">Reference proteome</keyword>
<proteinExistence type="predicted"/>
<evidence type="ECO:0000313" key="2">
    <source>
        <dbReference type="EMBL" id="RNA30495.1"/>
    </source>
</evidence>
<dbReference type="OrthoDB" id="5977625at2759"/>
<keyword evidence="1" id="KW-0175">Coiled coil</keyword>
<dbReference type="Gene3D" id="6.10.250.3440">
    <property type="match status" value="1"/>
</dbReference>